<dbReference type="InterPro" id="IPR015424">
    <property type="entry name" value="PyrdxlP-dep_Trfase"/>
</dbReference>
<dbReference type="Proteomes" id="UP000092460">
    <property type="component" value="Unassembled WGS sequence"/>
</dbReference>
<evidence type="ECO:0000256" key="8">
    <source>
        <dbReference type="ARBA" id="ARBA00026106"/>
    </source>
</evidence>
<dbReference type="EC" id="2.6.1.2" evidence="8"/>
<organism evidence="12 13">
    <name type="scientific">Glossina palpalis gambiensis</name>
    <dbReference type="NCBI Taxonomy" id="67801"/>
    <lineage>
        <taxon>Eukaryota</taxon>
        <taxon>Metazoa</taxon>
        <taxon>Ecdysozoa</taxon>
        <taxon>Arthropoda</taxon>
        <taxon>Hexapoda</taxon>
        <taxon>Insecta</taxon>
        <taxon>Pterygota</taxon>
        <taxon>Neoptera</taxon>
        <taxon>Endopterygota</taxon>
        <taxon>Diptera</taxon>
        <taxon>Brachycera</taxon>
        <taxon>Muscomorpha</taxon>
        <taxon>Hippoboscoidea</taxon>
        <taxon>Glossinidae</taxon>
        <taxon>Glossina</taxon>
    </lineage>
</organism>
<keyword evidence="5" id="KW-0663">Pyridoxal phosphate</keyword>
<evidence type="ECO:0000256" key="10">
    <source>
        <dbReference type="SAM" id="MobiDB-lite"/>
    </source>
</evidence>
<evidence type="ECO:0000259" key="11">
    <source>
        <dbReference type="Pfam" id="PF00155"/>
    </source>
</evidence>
<dbReference type="Gene3D" id="3.90.1150.10">
    <property type="entry name" value="Aspartate Aminotransferase, domain 1"/>
    <property type="match status" value="1"/>
</dbReference>
<dbReference type="FunFam" id="1.10.287.1970:FF:000001">
    <property type="entry name" value="Alanine aminotransferase 2"/>
    <property type="match status" value="1"/>
</dbReference>
<dbReference type="InterPro" id="IPR004839">
    <property type="entry name" value="Aminotransferase_I/II_large"/>
</dbReference>
<dbReference type="AlphaFoldDB" id="A0A1B0BGE7"/>
<evidence type="ECO:0000256" key="6">
    <source>
        <dbReference type="ARBA" id="ARBA00025708"/>
    </source>
</evidence>
<comment type="pathway">
    <text evidence="6">Amino-acid degradation; L-alanine degradation via transaminase pathway; pyruvate from L-alanine: step 1/1.</text>
</comment>
<evidence type="ECO:0000256" key="2">
    <source>
        <dbReference type="ARBA" id="ARBA00011738"/>
    </source>
</evidence>
<evidence type="ECO:0000313" key="13">
    <source>
        <dbReference type="Proteomes" id="UP000092460"/>
    </source>
</evidence>
<dbReference type="SUPFAM" id="SSF53383">
    <property type="entry name" value="PLP-dependent transferases"/>
    <property type="match status" value="1"/>
</dbReference>
<evidence type="ECO:0000256" key="1">
    <source>
        <dbReference type="ARBA" id="ARBA00001933"/>
    </source>
</evidence>
<evidence type="ECO:0000313" key="12">
    <source>
        <dbReference type="EnsemblMetazoa" id="GPPI029189-PA"/>
    </source>
</evidence>
<dbReference type="CDD" id="cd00609">
    <property type="entry name" value="AAT_like"/>
    <property type="match status" value="1"/>
</dbReference>
<reference evidence="12" key="2">
    <citation type="submission" date="2020-05" db="UniProtKB">
        <authorList>
            <consortium name="EnsemblMetazoa"/>
        </authorList>
    </citation>
    <scope>IDENTIFICATION</scope>
    <source>
        <strain evidence="12">IAEA</strain>
    </source>
</reference>
<dbReference type="VEuPathDB" id="VectorBase:GPPI029189"/>
<dbReference type="STRING" id="67801.A0A1B0BGE7"/>
<accession>A0A1B0BGE7</accession>
<keyword evidence="4" id="KW-0808">Transferase</keyword>
<evidence type="ECO:0000256" key="3">
    <source>
        <dbReference type="ARBA" id="ARBA00022576"/>
    </source>
</evidence>
<reference evidence="13" key="1">
    <citation type="submission" date="2015-01" db="EMBL/GenBank/DDBJ databases">
        <authorList>
            <person name="Aksoy S."/>
            <person name="Warren W."/>
            <person name="Wilson R.K."/>
        </authorList>
    </citation>
    <scope>NUCLEOTIDE SEQUENCE [LARGE SCALE GENOMIC DNA]</scope>
    <source>
        <strain evidence="13">IAEA</strain>
    </source>
</reference>
<comment type="cofactor">
    <cofactor evidence="1">
        <name>pyridoxal 5'-phosphate</name>
        <dbReference type="ChEBI" id="CHEBI:597326"/>
    </cofactor>
</comment>
<keyword evidence="3" id="KW-0032">Aminotransferase</keyword>
<dbReference type="FunFam" id="3.90.1150.10:FF:000151">
    <property type="entry name" value="Alanine aminotransferase 2"/>
    <property type="match status" value="1"/>
</dbReference>
<dbReference type="PANTHER" id="PTHR11751:SF29">
    <property type="entry name" value="ALANINE TRANSAMINASE"/>
    <property type="match status" value="1"/>
</dbReference>
<proteinExistence type="inferred from homology"/>
<evidence type="ECO:0000256" key="4">
    <source>
        <dbReference type="ARBA" id="ARBA00022679"/>
    </source>
</evidence>
<comment type="catalytic activity">
    <reaction evidence="9">
        <text>L-alanine + 2-oxoglutarate = pyruvate + L-glutamate</text>
        <dbReference type="Rhea" id="RHEA:19453"/>
        <dbReference type="ChEBI" id="CHEBI:15361"/>
        <dbReference type="ChEBI" id="CHEBI:16810"/>
        <dbReference type="ChEBI" id="CHEBI:29985"/>
        <dbReference type="ChEBI" id="CHEBI:57972"/>
        <dbReference type="EC" id="2.6.1.2"/>
    </reaction>
</comment>
<dbReference type="InterPro" id="IPR015422">
    <property type="entry name" value="PyrdxlP-dep_Trfase_small"/>
</dbReference>
<dbReference type="InterPro" id="IPR045088">
    <property type="entry name" value="ALAT1/2-like"/>
</dbReference>
<dbReference type="Gene3D" id="3.40.640.10">
    <property type="entry name" value="Type I PLP-dependent aspartate aminotransferase-like (Major domain)"/>
    <property type="match status" value="1"/>
</dbReference>
<comment type="subunit">
    <text evidence="2">Homodimer.</text>
</comment>
<dbReference type="FunFam" id="3.40.640.10:FF:000012">
    <property type="entry name" value="alanine aminotransferase 2"/>
    <property type="match status" value="1"/>
</dbReference>
<feature type="compositionally biased region" description="Low complexity" evidence="10">
    <location>
        <begin position="571"/>
        <end position="619"/>
    </location>
</feature>
<evidence type="ECO:0000256" key="7">
    <source>
        <dbReference type="ARBA" id="ARBA00025785"/>
    </source>
</evidence>
<evidence type="ECO:0000256" key="9">
    <source>
        <dbReference type="ARBA" id="ARBA00047412"/>
    </source>
</evidence>
<feature type="domain" description="Aminotransferase class I/classII large" evidence="11">
    <location>
        <begin position="161"/>
        <end position="530"/>
    </location>
</feature>
<evidence type="ECO:0000256" key="5">
    <source>
        <dbReference type="ARBA" id="ARBA00022898"/>
    </source>
</evidence>
<dbReference type="Pfam" id="PF00155">
    <property type="entry name" value="Aminotran_1_2"/>
    <property type="match status" value="1"/>
</dbReference>
<dbReference type="EnsemblMetazoa" id="GPPI029189-RA">
    <property type="protein sequence ID" value="GPPI029189-PA"/>
    <property type="gene ID" value="GPPI029189"/>
</dbReference>
<dbReference type="EMBL" id="JXJN01013836">
    <property type="status" value="NOT_ANNOTATED_CDS"/>
    <property type="molecule type" value="Genomic_DNA"/>
</dbReference>
<feature type="region of interest" description="Disordered" evidence="10">
    <location>
        <begin position="552"/>
        <end position="619"/>
    </location>
</feature>
<sequence length="619" mass="68347">MQTIRILLRNSKPMHKAVVGCSKTATSSVFKDNAIRRSCSLFTVSRKNREIATPKNVTSFNICRQIGATKISPSAVQEQPKFLQLSNINPNFVEMEYAVRGPLVVRAGEIEEEMKHGAIKPFDYVIRANIGDCQAMGQKPNTFLRQLLNLTFCPDLLDCAEYPDDVKDRAEEILEACQGGSVGSYTDSAGLEVVRRQVANYIERRDCINCDWRNVYLTDGATSGIKRILSLLNCEVNGKKPGVMVPIPQYPLYSATIAEYGMEKIGYYLEEETGWSLNPQELNRAINESSKNSVPRVIVVINPGNPTGQVLTRNNIEEIIKFAYNNKLLIMADEVYQPNIYDKKSQFFSFKKVMHDLGHPYNGMELVSFMSASKGFLGECGVRGGYYEIINVCPDVKAMLWKSITASLCSTTAGQVAISALVNPPDESEPSYEQYVNERDDVLASLKARAEIMYEIFSKFEGVHVKPIQGAMYVFPKIEIPPKAAAAAKAKNMPGDTFYAAELLENTGVCIVPGSGFGQKPFTSHFRSTILPQIPLLKEMMNSAVSNGNSDYNSICDSNRPNRPNGRRNTNRNSNSNNCSRVAVSNSNHDNSSGSSSSNSGGRNINRTRGSSHGTSSTP</sequence>
<keyword evidence="13" id="KW-1185">Reference proteome</keyword>
<dbReference type="Gene3D" id="1.10.287.1970">
    <property type="match status" value="1"/>
</dbReference>
<comment type="similarity">
    <text evidence="7">Belongs to the class-I pyridoxal-phosphate-dependent aminotransferase family. Alanine aminotransferase subfamily.</text>
</comment>
<name>A0A1B0BGE7_9MUSC</name>
<dbReference type="GO" id="GO:0004021">
    <property type="term" value="F:L-alanine:2-oxoglutarate aminotransferase activity"/>
    <property type="evidence" value="ECO:0007669"/>
    <property type="project" value="UniProtKB-EC"/>
</dbReference>
<dbReference type="InterPro" id="IPR015421">
    <property type="entry name" value="PyrdxlP-dep_Trfase_major"/>
</dbReference>
<dbReference type="PANTHER" id="PTHR11751">
    <property type="entry name" value="ALANINE AMINOTRANSFERASE"/>
    <property type="match status" value="1"/>
</dbReference>
<protein>
    <recommendedName>
        <fullName evidence="8">alanine transaminase</fullName>
        <ecNumber evidence="8">2.6.1.2</ecNumber>
    </recommendedName>
</protein>
<dbReference type="GO" id="GO:0030170">
    <property type="term" value="F:pyridoxal phosphate binding"/>
    <property type="evidence" value="ECO:0007669"/>
    <property type="project" value="InterPro"/>
</dbReference>
<dbReference type="UniPathway" id="UPA00528">
    <property type="reaction ID" value="UER00586"/>
</dbReference>
<dbReference type="GO" id="GO:0042853">
    <property type="term" value="P:L-alanine catabolic process"/>
    <property type="evidence" value="ECO:0007669"/>
    <property type="project" value="UniProtKB-UniPathway"/>
</dbReference>